<dbReference type="InterPro" id="IPR036615">
    <property type="entry name" value="Mur_ligase_C_dom_sf"/>
</dbReference>
<evidence type="ECO:0000256" key="3">
    <source>
        <dbReference type="ARBA" id="ARBA00022490"/>
    </source>
</evidence>
<dbReference type="Gene3D" id="3.40.50.720">
    <property type="entry name" value="NAD(P)-binding Rossmann-like Domain"/>
    <property type="match status" value="1"/>
</dbReference>
<dbReference type="GO" id="GO:0009252">
    <property type="term" value="P:peptidoglycan biosynthetic process"/>
    <property type="evidence" value="ECO:0007669"/>
    <property type="project" value="UniProtKB-UniPathway"/>
</dbReference>
<comment type="pathway">
    <text evidence="2">Cell wall biogenesis; peptidoglycan biosynthesis.</text>
</comment>
<dbReference type="GO" id="GO:0051301">
    <property type="term" value="P:cell division"/>
    <property type="evidence" value="ECO:0007669"/>
    <property type="project" value="InterPro"/>
</dbReference>
<dbReference type="UniPathway" id="UPA00219"/>
<dbReference type="Gene3D" id="3.90.190.20">
    <property type="entry name" value="Mur ligase, C-terminal domain"/>
    <property type="match status" value="1"/>
</dbReference>
<evidence type="ECO:0000256" key="2">
    <source>
        <dbReference type="ARBA" id="ARBA00004752"/>
    </source>
</evidence>
<dbReference type="GO" id="GO:0008764">
    <property type="term" value="F:UDP-N-acetylmuramoylalanine-D-glutamate ligase activity"/>
    <property type="evidence" value="ECO:0007669"/>
    <property type="project" value="UniProtKB-EC"/>
</dbReference>
<dbReference type="SUPFAM" id="SSF51984">
    <property type="entry name" value="MurCD N-terminal domain"/>
    <property type="match status" value="1"/>
</dbReference>
<dbReference type="GO" id="GO:0005737">
    <property type="term" value="C:cytoplasm"/>
    <property type="evidence" value="ECO:0007669"/>
    <property type="project" value="UniProtKB-SubCell"/>
</dbReference>
<reference evidence="9" key="1">
    <citation type="submission" date="2019-08" db="EMBL/GenBank/DDBJ databases">
        <authorList>
            <person name="Kucharzyk K."/>
            <person name="Murdoch R.W."/>
            <person name="Higgins S."/>
            <person name="Loffler F."/>
        </authorList>
    </citation>
    <scope>NUCLEOTIDE SEQUENCE</scope>
</reference>
<dbReference type="InterPro" id="IPR004101">
    <property type="entry name" value="Mur_ligase_C"/>
</dbReference>
<name>A0A644T1D1_9ZZZZ</name>
<keyword evidence="5" id="KW-0547">Nucleotide-binding</keyword>
<evidence type="ECO:0000259" key="8">
    <source>
        <dbReference type="Pfam" id="PF08245"/>
    </source>
</evidence>
<sequence length="451" mass="49167">MSFQNKRILVLGAGISGISVAAILQSLGAKVTLSDTRPRQLIDKDFSKLETLGVSLVLGSQDESLLAGIDCVVLSPGVSIYIPLIKAAKAKEIQVISEVEVAYQLCKAPIIAVTGTNGKTTTTTLLGEMLKTTYKDVVIGGNIGQALSQEVAMVGDSGIVIAEISSFQLEAALSFRPKIAVILNITPDHIDRHRTMNTYIKMKEKIFAKQTLNDFIILNYDDDIVRNMANKAQSKVVFFSRKTVLTSGVFVQDDIIKINWNGDVISICSVADLQIKGAHNIENALAACGAAFLAGVKAHEMARVLRGFIGVEHRIEPVVTIKGVQYYNDSKATNPESAIKALEAFSGGVILIAGGRDKKTDLTEFMKLVKEKVRHLILIGEASDRFRESAIQQGVKNISCVVDMKSAVRLAHEFAREKEVVLLSPACSSYDMFKNYEERGRAFKNFVQQLA</sequence>
<feature type="domain" description="Mur ligase central" evidence="8">
    <location>
        <begin position="113"/>
        <end position="291"/>
    </location>
</feature>
<feature type="domain" description="Mur ligase C-terminal" evidence="7">
    <location>
        <begin position="313"/>
        <end position="427"/>
    </location>
</feature>
<gene>
    <name evidence="9" type="primary">murD_4</name>
    <name evidence="9" type="ORF">SDC9_06215</name>
</gene>
<dbReference type="SUPFAM" id="SSF53244">
    <property type="entry name" value="MurD-like peptide ligases, peptide-binding domain"/>
    <property type="match status" value="1"/>
</dbReference>
<dbReference type="HAMAP" id="MF_00639">
    <property type="entry name" value="MurD"/>
    <property type="match status" value="1"/>
</dbReference>
<dbReference type="Pfam" id="PF08245">
    <property type="entry name" value="Mur_ligase_M"/>
    <property type="match status" value="1"/>
</dbReference>
<evidence type="ECO:0000259" key="7">
    <source>
        <dbReference type="Pfam" id="PF02875"/>
    </source>
</evidence>
<dbReference type="EMBL" id="VSSQ01000012">
    <property type="protein sequence ID" value="MPL60654.1"/>
    <property type="molecule type" value="Genomic_DNA"/>
</dbReference>
<dbReference type="SUPFAM" id="SSF53623">
    <property type="entry name" value="MurD-like peptide ligases, catalytic domain"/>
    <property type="match status" value="1"/>
</dbReference>
<dbReference type="AlphaFoldDB" id="A0A644T1D1"/>
<dbReference type="Pfam" id="PF21799">
    <property type="entry name" value="MurD-like_N"/>
    <property type="match status" value="1"/>
</dbReference>
<keyword evidence="4 9" id="KW-0436">Ligase</keyword>
<dbReference type="GO" id="GO:0008360">
    <property type="term" value="P:regulation of cell shape"/>
    <property type="evidence" value="ECO:0007669"/>
    <property type="project" value="InterPro"/>
</dbReference>
<keyword evidence="6" id="KW-0067">ATP-binding</keyword>
<proteinExistence type="inferred from homology"/>
<evidence type="ECO:0000256" key="4">
    <source>
        <dbReference type="ARBA" id="ARBA00022598"/>
    </source>
</evidence>
<dbReference type="InterPro" id="IPR036565">
    <property type="entry name" value="Mur-like_cat_sf"/>
</dbReference>
<evidence type="ECO:0000313" key="9">
    <source>
        <dbReference type="EMBL" id="MPL60654.1"/>
    </source>
</evidence>
<dbReference type="PANTHER" id="PTHR43692">
    <property type="entry name" value="UDP-N-ACETYLMURAMOYLALANINE--D-GLUTAMATE LIGASE"/>
    <property type="match status" value="1"/>
</dbReference>
<dbReference type="Gene3D" id="3.40.1190.10">
    <property type="entry name" value="Mur-like, catalytic domain"/>
    <property type="match status" value="1"/>
</dbReference>
<organism evidence="9">
    <name type="scientific">bioreactor metagenome</name>
    <dbReference type="NCBI Taxonomy" id="1076179"/>
    <lineage>
        <taxon>unclassified sequences</taxon>
        <taxon>metagenomes</taxon>
        <taxon>ecological metagenomes</taxon>
    </lineage>
</organism>
<keyword evidence="3" id="KW-0963">Cytoplasm</keyword>
<protein>
    <submittedName>
        <fullName evidence="9">UDP-N-acetylmuramoylalanine--D-glutamate ligase</fullName>
        <ecNumber evidence="9">6.3.2.9</ecNumber>
    </submittedName>
</protein>
<comment type="subcellular location">
    <subcellularLocation>
        <location evidence="1">Cytoplasm</location>
    </subcellularLocation>
</comment>
<evidence type="ECO:0000256" key="1">
    <source>
        <dbReference type="ARBA" id="ARBA00004496"/>
    </source>
</evidence>
<evidence type="ECO:0000256" key="5">
    <source>
        <dbReference type="ARBA" id="ARBA00022741"/>
    </source>
</evidence>
<accession>A0A644T1D1</accession>
<dbReference type="GO" id="GO:0005524">
    <property type="term" value="F:ATP binding"/>
    <property type="evidence" value="ECO:0007669"/>
    <property type="project" value="UniProtKB-KW"/>
</dbReference>
<dbReference type="Pfam" id="PF02875">
    <property type="entry name" value="Mur_ligase_C"/>
    <property type="match status" value="1"/>
</dbReference>
<dbReference type="InterPro" id="IPR013221">
    <property type="entry name" value="Mur_ligase_cen"/>
</dbReference>
<dbReference type="InterPro" id="IPR005762">
    <property type="entry name" value="MurD"/>
</dbReference>
<dbReference type="PANTHER" id="PTHR43692:SF1">
    <property type="entry name" value="UDP-N-ACETYLMURAMOYLALANINE--D-GLUTAMATE LIGASE"/>
    <property type="match status" value="1"/>
</dbReference>
<dbReference type="NCBIfam" id="TIGR01087">
    <property type="entry name" value="murD"/>
    <property type="match status" value="1"/>
</dbReference>
<comment type="caution">
    <text evidence="9">The sequence shown here is derived from an EMBL/GenBank/DDBJ whole genome shotgun (WGS) entry which is preliminary data.</text>
</comment>
<evidence type="ECO:0000256" key="6">
    <source>
        <dbReference type="ARBA" id="ARBA00022840"/>
    </source>
</evidence>
<dbReference type="EC" id="6.3.2.9" evidence="9"/>